<comment type="subunit">
    <text evidence="10">Probably interacts with PlsX.</text>
</comment>
<dbReference type="InterPro" id="IPR003811">
    <property type="entry name" value="G3P_acylTferase_PlsY"/>
</dbReference>
<evidence type="ECO:0000256" key="4">
    <source>
        <dbReference type="ARBA" id="ARBA00022692"/>
    </source>
</evidence>
<keyword evidence="2 10" id="KW-0444">Lipid biosynthesis</keyword>
<dbReference type="PANTHER" id="PTHR30309:SF0">
    <property type="entry name" value="GLYCEROL-3-PHOSPHATE ACYLTRANSFERASE-RELATED"/>
    <property type="match status" value="1"/>
</dbReference>
<keyword evidence="8 10" id="KW-0594">Phospholipid biosynthesis</keyword>
<evidence type="ECO:0000256" key="6">
    <source>
        <dbReference type="ARBA" id="ARBA00023098"/>
    </source>
</evidence>
<evidence type="ECO:0000256" key="5">
    <source>
        <dbReference type="ARBA" id="ARBA00022989"/>
    </source>
</evidence>
<dbReference type="RefSeq" id="WP_012963946.1">
    <property type="nucleotide sequence ID" value="NC_013799.1"/>
</dbReference>
<dbReference type="GO" id="GO:0005886">
    <property type="term" value="C:plasma membrane"/>
    <property type="evidence" value="ECO:0007669"/>
    <property type="project" value="UniProtKB-SubCell"/>
</dbReference>
<comment type="subcellular location">
    <subcellularLocation>
        <location evidence="10">Cell inner membrane</location>
        <topology evidence="10">Multi-pass membrane protein</topology>
    </subcellularLocation>
</comment>
<accession>D3DIW4</accession>
<dbReference type="GO" id="GO:0008654">
    <property type="term" value="P:phospholipid biosynthetic process"/>
    <property type="evidence" value="ECO:0007669"/>
    <property type="project" value="UniProtKB-UniRule"/>
</dbReference>
<dbReference type="UniPathway" id="UPA00085"/>
<evidence type="ECO:0000256" key="9">
    <source>
        <dbReference type="ARBA" id="ARBA00023264"/>
    </source>
</evidence>
<evidence type="ECO:0000256" key="2">
    <source>
        <dbReference type="ARBA" id="ARBA00022516"/>
    </source>
</evidence>
<dbReference type="SMART" id="SM01207">
    <property type="entry name" value="G3P_acyltransf"/>
    <property type="match status" value="1"/>
</dbReference>
<protein>
    <recommendedName>
        <fullName evidence="10">Glycerol-3-phosphate acyltransferase</fullName>
    </recommendedName>
    <alternativeName>
        <fullName evidence="10">Acyl-PO4 G3P acyltransferase</fullName>
    </alternativeName>
    <alternativeName>
        <fullName evidence="10">Acyl-phosphate--glycerol-3-phosphate acyltransferase</fullName>
    </alternativeName>
    <alternativeName>
        <fullName evidence="10">G3P acyltransferase</fullName>
        <shortName evidence="10">GPAT</shortName>
        <ecNumber evidence="10">2.3.1.275</ecNumber>
    </alternativeName>
    <alternativeName>
        <fullName evidence="10">Lysophosphatidic acid synthase</fullName>
        <shortName evidence="10">LPA synthase</shortName>
    </alternativeName>
</protein>
<name>D3DIW4_HYDTT</name>
<sequence length="195" mass="21004">MDSLLLILFAYLLGSVLFGEHIARAKGVDIRSVGSGNVGATNVGRALGIKYAVLVFLLDTLKGLFPVVLARIYFGIDSWTIVFVGIASVLGHIFPIFHSFKGGKAVATSLGVLLGLSPLASIVCLIIWYAVFKLKGYVSLASLTASASAPLLLFILGYPFKVLLMSFVIVFLVFCRHRDNIARLLEGREHGFKGS</sequence>
<dbReference type="STRING" id="608538.HTH_1313"/>
<feature type="transmembrane region" description="Helical" evidence="10">
    <location>
        <begin position="72"/>
        <end position="94"/>
    </location>
</feature>
<proteinExistence type="inferred from homology"/>
<reference evidence="11 12" key="1">
    <citation type="journal article" date="2010" name="J. Bacteriol.">
        <title>Complete genome sequence of the thermophilic, obligately chemolithoautotrophic hydrogen-oxidizing bacterium Hydrogenobacter thermophilus TK-6.</title>
        <authorList>
            <person name="Arai H."/>
            <person name="Kanbe H."/>
            <person name="Ishii M."/>
            <person name="Igarashi Y."/>
        </authorList>
    </citation>
    <scope>NUCLEOTIDE SEQUENCE [LARGE SCALE GENOMIC DNA]</scope>
    <source>
        <strain evidence="12">DSM 6534 / IAM 12695 / TK-6 [Tokyo]</strain>
    </source>
</reference>
<comment type="function">
    <text evidence="10">Catalyzes the transfer of an acyl group from acyl-phosphate (acyl-PO(4)) to glycerol-3-phosphate (G3P) to form lysophosphatidic acid (LPA). This enzyme utilizes acyl-phosphate as fatty acyl donor, but not acyl-CoA or acyl-ACP.</text>
</comment>
<organism evidence="11 12">
    <name type="scientific">Hydrogenobacter thermophilus (strain DSM 6534 / IAM 12695 / TK-6)</name>
    <dbReference type="NCBI Taxonomy" id="608538"/>
    <lineage>
        <taxon>Bacteria</taxon>
        <taxon>Pseudomonadati</taxon>
        <taxon>Aquificota</taxon>
        <taxon>Aquificia</taxon>
        <taxon>Aquificales</taxon>
        <taxon>Aquificaceae</taxon>
        <taxon>Hydrogenobacter</taxon>
    </lineage>
</organism>
<keyword evidence="12" id="KW-1185">Reference proteome</keyword>
<dbReference type="EMBL" id="AP011112">
    <property type="protein sequence ID" value="BAI69766.1"/>
    <property type="molecule type" value="Genomic_DNA"/>
</dbReference>
<dbReference type="KEGG" id="hte:Hydth_1305"/>
<feature type="transmembrane region" description="Helical" evidence="10">
    <location>
        <begin position="151"/>
        <end position="175"/>
    </location>
</feature>
<keyword evidence="10" id="KW-0997">Cell inner membrane</keyword>
<comment type="pathway">
    <text evidence="10">Lipid metabolism; phospholipid metabolism.</text>
</comment>
<evidence type="ECO:0000256" key="8">
    <source>
        <dbReference type="ARBA" id="ARBA00023209"/>
    </source>
</evidence>
<dbReference type="GO" id="GO:0043772">
    <property type="term" value="F:acyl-phosphate glycerol-3-phosphate acyltransferase activity"/>
    <property type="evidence" value="ECO:0007669"/>
    <property type="project" value="UniProtKB-UniRule"/>
</dbReference>
<keyword evidence="6 10" id="KW-0443">Lipid metabolism</keyword>
<comment type="similarity">
    <text evidence="10">Belongs to the PlsY family.</text>
</comment>
<dbReference type="Pfam" id="PF02660">
    <property type="entry name" value="G3P_acyltransf"/>
    <property type="match status" value="1"/>
</dbReference>
<dbReference type="EC" id="2.3.1.275" evidence="10"/>
<keyword evidence="1 10" id="KW-1003">Cell membrane</keyword>
<keyword evidence="7 10" id="KW-0472">Membrane</keyword>
<dbReference type="PATRIC" id="fig|608538.5.peg.1331"/>
<evidence type="ECO:0000313" key="12">
    <source>
        <dbReference type="Proteomes" id="UP000002574"/>
    </source>
</evidence>
<dbReference type="HAMAP" id="MF_01043">
    <property type="entry name" value="PlsY"/>
    <property type="match status" value="1"/>
</dbReference>
<evidence type="ECO:0000256" key="7">
    <source>
        <dbReference type="ARBA" id="ARBA00023136"/>
    </source>
</evidence>
<dbReference type="KEGG" id="hth:HTH_1313"/>
<keyword evidence="5 10" id="KW-1133">Transmembrane helix</keyword>
<evidence type="ECO:0000256" key="10">
    <source>
        <dbReference type="HAMAP-Rule" id="MF_01043"/>
    </source>
</evidence>
<comment type="caution">
    <text evidence="10">Lacks conserved residue(s) required for the propagation of feature annotation.</text>
</comment>
<keyword evidence="4 10" id="KW-0812">Transmembrane</keyword>
<dbReference type="OrthoDB" id="9777124at2"/>
<feature type="transmembrane region" description="Helical" evidence="10">
    <location>
        <begin position="106"/>
        <end position="131"/>
    </location>
</feature>
<dbReference type="AlphaFoldDB" id="D3DIW4"/>
<comment type="catalytic activity">
    <reaction evidence="10">
        <text>an acyl phosphate + sn-glycerol 3-phosphate = a 1-acyl-sn-glycero-3-phosphate + phosphate</text>
        <dbReference type="Rhea" id="RHEA:34075"/>
        <dbReference type="ChEBI" id="CHEBI:43474"/>
        <dbReference type="ChEBI" id="CHEBI:57597"/>
        <dbReference type="ChEBI" id="CHEBI:57970"/>
        <dbReference type="ChEBI" id="CHEBI:59918"/>
        <dbReference type="EC" id="2.3.1.275"/>
    </reaction>
</comment>
<dbReference type="PANTHER" id="PTHR30309">
    <property type="entry name" value="INNER MEMBRANE PROTEIN YGIH"/>
    <property type="match status" value="1"/>
</dbReference>
<keyword evidence="3 10" id="KW-0808">Transferase</keyword>
<dbReference type="Proteomes" id="UP000002574">
    <property type="component" value="Chromosome"/>
</dbReference>
<keyword evidence="9 10" id="KW-1208">Phospholipid metabolism</keyword>
<evidence type="ECO:0000256" key="3">
    <source>
        <dbReference type="ARBA" id="ARBA00022679"/>
    </source>
</evidence>
<dbReference type="NCBIfam" id="TIGR00023">
    <property type="entry name" value="glycerol-3-phosphate 1-O-acyltransferase PlsY"/>
    <property type="match status" value="1"/>
</dbReference>
<evidence type="ECO:0000256" key="1">
    <source>
        <dbReference type="ARBA" id="ARBA00022475"/>
    </source>
</evidence>
<dbReference type="eggNOG" id="COG0344">
    <property type="taxonomic scope" value="Bacteria"/>
</dbReference>
<evidence type="ECO:0000313" key="11">
    <source>
        <dbReference type="EMBL" id="BAI69766.1"/>
    </source>
</evidence>
<gene>
    <name evidence="10" type="primary">plsY</name>
    <name evidence="11" type="ordered locus">HTH_1313</name>
</gene>